<accession>H3A2G6</accession>
<dbReference type="HOGENOM" id="CLU_103069_0_0_1"/>
<evidence type="ECO:0000313" key="2">
    <source>
        <dbReference type="Proteomes" id="UP000008672"/>
    </source>
</evidence>
<dbReference type="Ensembl" id="ENSLACT00000003872.1">
    <property type="protein sequence ID" value="ENSLACP00000003837.1"/>
    <property type="gene ID" value="ENSLACG00000003415.1"/>
</dbReference>
<reference evidence="2" key="1">
    <citation type="submission" date="2011-08" db="EMBL/GenBank/DDBJ databases">
        <title>The draft genome of Latimeria chalumnae.</title>
        <authorList>
            <person name="Di Palma F."/>
            <person name="Alfoldi J."/>
            <person name="Johnson J."/>
            <person name="Berlin A."/>
            <person name="Gnerre S."/>
            <person name="Jaffe D."/>
            <person name="MacCallum I."/>
            <person name="Young S."/>
            <person name="Walker B.J."/>
            <person name="Lander E."/>
            <person name="Lindblad-Toh K."/>
        </authorList>
    </citation>
    <scope>NUCLEOTIDE SEQUENCE [LARGE SCALE GENOMIC DNA]</scope>
    <source>
        <strain evidence="2">Wild caught</strain>
    </source>
</reference>
<evidence type="ECO:0000313" key="1">
    <source>
        <dbReference type="Ensembl" id="ENSLACP00000003837.1"/>
    </source>
</evidence>
<name>H3A2G6_LATCH</name>
<dbReference type="Pfam" id="PF15478">
    <property type="entry name" value="LKAAEAR"/>
    <property type="match status" value="1"/>
</dbReference>
<dbReference type="OMA" id="PPRKNIQ"/>
<dbReference type="AlphaFoldDB" id="H3A2G6"/>
<dbReference type="GeneTree" id="ENSGT00390000009883"/>
<proteinExistence type="predicted"/>
<reference evidence="1" key="3">
    <citation type="submission" date="2025-09" db="UniProtKB">
        <authorList>
            <consortium name="Ensembl"/>
        </authorList>
    </citation>
    <scope>IDENTIFICATION</scope>
</reference>
<protein>
    <recommendedName>
        <fullName evidence="3">LKAAEAR motif containing 1</fullName>
    </recommendedName>
</protein>
<dbReference type="InParanoid" id="H3A2G6"/>
<evidence type="ECO:0008006" key="3">
    <source>
        <dbReference type="Google" id="ProtNLM"/>
    </source>
</evidence>
<organism evidence="1 2">
    <name type="scientific">Latimeria chalumnae</name>
    <name type="common">Coelacanth</name>
    <dbReference type="NCBI Taxonomy" id="7897"/>
    <lineage>
        <taxon>Eukaryota</taxon>
        <taxon>Metazoa</taxon>
        <taxon>Chordata</taxon>
        <taxon>Craniata</taxon>
        <taxon>Vertebrata</taxon>
        <taxon>Euteleostomi</taxon>
        <taxon>Coelacanthiformes</taxon>
        <taxon>Coelacanthidae</taxon>
        <taxon>Latimeria</taxon>
    </lineage>
</organism>
<dbReference type="EMBL" id="AFYH01233830">
    <property type="status" value="NOT_ANNOTATED_CDS"/>
    <property type="molecule type" value="Genomic_DNA"/>
</dbReference>
<keyword evidence="2" id="KW-1185">Reference proteome</keyword>
<dbReference type="PANTHER" id="PTHR35665:SF1">
    <property type="entry name" value="PROTEIN LKAAEAR1"/>
    <property type="match status" value="1"/>
</dbReference>
<dbReference type="InterPro" id="IPR029152">
    <property type="entry name" value="LKAAEAR1"/>
</dbReference>
<dbReference type="eggNOG" id="ENOG502S5XG">
    <property type="taxonomic scope" value="Eukaryota"/>
</dbReference>
<dbReference type="Proteomes" id="UP000008672">
    <property type="component" value="Unassembled WGS sequence"/>
</dbReference>
<dbReference type="PANTHER" id="PTHR35665">
    <property type="entry name" value="PROTEIN LKAAEAR1"/>
    <property type="match status" value="1"/>
</dbReference>
<reference evidence="1" key="2">
    <citation type="submission" date="2025-08" db="UniProtKB">
        <authorList>
            <consortium name="Ensembl"/>
        </authorList>
    </citation>
    <scope>IDENTIFICATION</scope>
</reference>
<sequence>DSPTTKEKFVPKNWKTFTAAELKKLNPQQRAKYVAYEEPNKEVAATMLTCLKRLKDQEYESKKYRQAIDEEALLQRKDQEKLIGQLKAAEARNRLRLMRMRFQALRAQEINHLIACQPTARKAVRLEAFLPPQLDMQNPGDTIDKLEVKSEKGGFEVEKAWKVCRMRNH</sequence>
<dbReference type="FunCoup" id="H3A2G6">
    <property type="interactions" value="1"/>
</dbReference>